<dbReference type="GO" id="GO:0004983">
    <property type="term" value="F:neuropeptide Y receptor activity"/>
    <property type="evidence" value="ECO:0007669"/>
    <property type="project" value="InterPro"/>
</dbReference>
<dbReference type="PROSITE" id="PS00237">
    <property type="entry name" value="G_PROTEIN_RECEP_F1_1"/>
    <property type="match status" value="1"/>
</dbReference>
<evidence type="ECO:0000259" key="11">
    <source>
        <dbReference type="PROSITE" id="PS50262"/>
    </source>
</evidence>
<keyword evidence="7 9" id="KW-0675">Receptor</keyword>
<dbReference type="PANTHER" id="PTHR45695:SF9">
    <property type="entry name" value="LEUCOKININ RECEPTOR"/>
    <property type="match status" value="1"/>
</dbReference>
<feature type="transmembrane region" description="Helical" evidence="10">
    <location>
        <begin position="155"/>
        <end position="176"/>
    </location>
</feature>
<comment type="caution">
    <text evidence="12">The sequence shown here is derived from an EMBL/GenBank/DDBJ whole genome shotgun (WGS) entry which is preliminary data.</text>
</comment>
<evidence type="ECO:0000256" key="5">
    <source>
        <dbReference type="ARBA" id="ARBA00023040"/>
    </source>
</evidence>
<evidence type="ECO:0000256" key="10">
    <source>
        <dbReference type="SAM" id="Phobius"/>
    </source>
</evidence>
<evidence type="ECO:0000313" key="13">
    <source>
        <dbReference type="Proteomes" id="UP001208570"/>
    </source>
</evidence>
<dbReference type="InterPro" id="IPR017452">
    <property type="entry name" value="GPCR_Rhodpsn_7TM"/>
</dbReference>
<dbReference type="GO" id="GO:0005886">
    <property type="term" value="C:plasma membrane"/>
    <property type="evidence" value="ECO:0007669"/>
    <property type="project" value="TreeGrafter"/>
</dbReference>
<feature type="domain" description="G-protein coupled receptors family 1 profile" evidence="11">
    <location>
        <begin position="6"/>
        <end position="387"/>
    </location>
</feature>
<keyword evidence="6 10" id="KW-0472">Membrane</keyword>
<keyword evidence="3 9" id="KW-0812">Transmembrane</keyword>
<evidence type="ECO:0000256" key="6">
    <source>
        <dbReference type="ARBA" id="ARBA00023136"/>
    </source>
</evidence>
<feature type="transmembrane region" description="Helical" evidence="10">
    <location>
        <begin position="26"/>
        <end position="44"/>
    </location>
</feature>
<keyword evidence="8 9" id="KW-0807">Transducer</keyword>
<dbReference type="PANTHER" id="PTHR45695">
    <property type="entry name" value="LEUCOKININ RECEPTOR-RELATED"/>
    <property type="match status" value="1"/>
</dbReference>
<comment type="similarity">
    <text evidence="2 9">Belongs to the G-protein coupled receptor 1 family.</text>
</comment>
<protein>
    <recommendedName>
        <fullName evidence="11">G-protein coupled receptors family 1 profile domain-containing protein</fullName>
    </recommendedName>
</protein>
<dbReference type="Proteomes" id="UP001208570">
    <property type="component" value="Unassembled WGS sequence"/>
</dbReference>
<evidence type="ECO:0000256" key="7">
    <source>
        <dbReference type="ARBA" id="ARBA00023170"/>
    </source>
</evidence>
<dbReference type="InterPro" id="IPR000611">
    <property type="entry name" value="NPY_rcpt"/>
</dbReference>
<feature type="transmembrane region" description="Helical" evidence="10">
    <location>
        <begin position="327"/>
        <end position="347"/>
    </location>
</feature>
<organism evidence="12 13">
    <name type="scientific">Paralvinella palmiformis</name>
    <dbReference type="NCBI Taxonomy" id="53620"/>
    <lineage>
        <taxon>Eukaryota</taxon>
        <taxon>Metazoa</taxon>
        <taxon>Spiralia</taxon>
        <taxon>Lophotrochozoa</taxon>
        <taxon>Annelida</taxon>
        <taxon>Polychaeta</taxon>
        <taxon>Sedentaria</taxon>
        <taxon>Canalipalpata</taxon>
        <taxon>Terebellida</taxon>
        <taxon>Terebelliformia</taxon>
        <taxon>Alvinellidae</taxon>
        <taxon>Paralvinella</taxon>
    </lineage>
</organism>
<evidence type="ECO:0000313" key="12">
    <source>
        <dbReference type="EMBL" id="KAK2144463.1"/>
    </source>
</evidence>
<keyword evidence="5 9" id="KW-0297">G-protein coupled receptor</keyword>
<name>A0AAD9J1T5_9ANNE</name>
<reference evidence="12" key="1">
    <citation type="journal article" date="2023" name="Mol. Biol. Evol.">
        <title>Third-Generation Sequencing Reveals the Adaptive Role of the Epigenome in Three Deep-Sea Polychaetes.</title>
        <authorList>
            <person name="Perez M."/>
            <person name="Aroh O."/>
            <person name="Sun Y."/>
            <person name="Lan Y."/>
            <person name="Juniper S.K."/>
            <person name="Young C.R."/>
            <person name="Angers B."/>
            <person name="Qian P.Y."/>
        </authorList>
    </citation>
    <scope>NUCLEOTIDE SEQUENCE</scope>
    <source>
        <strain evidence="12">P08H-3</strain>
    </source>
</reference>
<evidence type="ECO:0000256" key="3">
    <source>
        <dbReference type="ARBA" id="ARBA00022692"/>
    </source>
</evidence>
<accession>A0AAD9J1T5</accession>
<feature type="transmembrane region" description="Helical" evidence="10">
    <location>
        <begin position="367"/>
        <end position="390"/>
    </location>
</feature>
<proteinExistence type="inferred from homology"/>
<evidence type="ECO:0000256" key="1">
    <source>
        <dbReference type="ARBA" id="ARBA00004141"/>
    </source>
</evidence>
<dbReference type="SUPFAM" id="SSF81321">
    <property type="entry name" value="Family A G protein-coupled receptor-like"/>
    <property type="match status" value="1"/>
</dbReference>
<evidence type="ECO:0000256" key="2">
    <source>
        <dbReference type="ARBA" id="ARBA00010663"/>
    </source>
</evidence>
<dbReference type="EMBL" id="JAODUP010000753">
    <property type="protein sequence ID" value="KAK2144463.1"/>
    <property type="molecule type" value="Genomic_DNA"/>
</dbReference>
<keyword evidence="13" id="KW-1185">Reference proteome</keyword>
<evidence type="ECO:0000256" key="9">
    <source>
        <dbReference type="RuleBase" id="RU000688"/>
    </source>
</evidence>
<dbReference type="Gene3D" id="1.20.1070.10">
    <property type="entry name" value="Rhodopsin 7-helix transmembrane proteins"/>
    <property type="match status" value="1"/>
</dbReference>
<dbReference type="AlphaFoldDB" id="A0AAD9J1T5"/>
<feature type="transmembrane region" description="Helical" evidence="10">
    <location>
        <begin position="104"/>
        <end position="122"/>
    </location>
</feature>
<sequence>MPSGYGNITVIYVILRHRKMRNVTNFFLANLAVSDLCVGIFCILPNLTTFLSPYWILGKIVCKLYYFIQCTSYTASVLILTVISLERYFAIIHPMLNKRITRMCLMRVVVVIIWICAALYGVPNLVAYDIYRVAGANGTLDFCVITGRWTIDMDVYSVINFVVLYLLPLLLISAMYTRISRVLWRSGRNMGVTAGTRFTSRTGNKTDLGKAHCTKYPYHLKLSDKRLDAVPNIPNPAPNKLTRNSEQQLRRECSMNVNRRRRSNWLQRHLFNNSQWARSVDEQERIMDGTCSCDPCVPGTKPNNPKPRKAEVAAKRAVNPLTRRRKVIRLLICIIVSFAICVLPHHIRLLWQNWSMTGTSLSFGHMLIPPTTFFFFYANSALNPFLYALLSDHFRRAFHDLMPSWCHRPKDKAASNGTIARESRVTNLRTSTLDTAMKLSTVNMTVV</sequence>
<feature type="transmembrane region" description="Helical" evidence="10">
    <location>
        <begin position="64"/>
        <end position="83"/>
    </location>
</feature>
<dbReference type="PRINTS" id="PR00237">
    <property type="entry name" value="GPCRRHODOPSN"/>
</dbReference>
<keyword evidence="4 10" id="KW-1133">Transmembrane helix</keyword>
<evidence type="ECO:0000256" key="4">
    <source>
        <dbReference type="ARBA" id="ARBA00022989"/>
    </source>
</evidence>
<comment type="subcellular location">
    <subcellularLocation>
        <location evidence="1">Membrane</location>
        <topology evidence="1">Multi-pass membrane protein</topology>
    </subcellularLocation>
</comment>
<gene>
    <name evidence="12" type="ORF">LSH36_753g00006</name>
</gene>
<dbReference type="Pfam" id="PF00001">
    <property type="entry name" value="7tm_1"/>
    <property type="match status" value="1"/>
</dbReference>
<evidence type="ECO:0000256" key="8">
    <source>
        <dbReference type="ARBA" id="ARBA00023224"/>
    </source>
</evidence>
<dbReference type="InterPro" id="IPR000276">
    <property type="entry name" value="GPCR_Rhodpsn"/>
</dbReference>
<dbReference type="PRINTS" id="PR01012">
    <property type="entry name" value="NRPEPTIDEYR"/>
</dbReference>
<dbReference type="PROSITE" id="PS50262">
    <property type="entry name" value="G_PROTEIN_RECEP_F1_2"/>
    <property type="match status" value="1"/>
</dbReference>